<evidence type="ECO:0000256" key="1">
    <source>
        <dbReference type="SAM" id="MobiDB-lite"/>
    </source>
</evidence>
<name>A0A2P2KNN5_RHIMU</name>
<dbReference type="AlphaFoldDB" id="A0A2P2KNN5"/>
<sequence>MVSLFDLSLTSGQKPESLGPALKTIDPTRHHSLQPSSRYPFPWLPLTSLLQVLVLRMTTETVFRNLHSLYPGTSWQTLSFSMSLCDIFWFSSMTMLLPCVRPTLCRLRAFGCGIIQTQAGVFQNQETCVIVLNQRARIFRFI</sequence>
<evidence type="ECO:0000313" key="2">
    <source>
        <dbReference type="EMBL" id="MBX07305.1"/>
    </source>
</evidence>
<feature type="region of interest" description="Disordered" evidence="1">
    <location>
        <begin position="1"/>
        <end position="21"/>
    </location>
</feature>
<dbReference type="EMBL" id="GGEC01026821">
    <property type="protein sequence ID" value="MBX07305.1"/>
    <property type="molecule type" value="Transcribed_RNA"/>
</dbReference>
<protein>
    <submittedName>
        <fullName evidence="2">Uncharacterized protein</fullName>
    </submittedName>
</protein>
<accession>A0A2P2KNN5</accession>
<organism evidence="2">
    <name type="scientific">Rhizophora mucronata</name>
    <name type="common">Asiatic mangrove</name>
    <dbReference type="NCBI Taxonomy" id="61149"/>
    <lineage>
        <taxon>Eukaryota</taxon>
        <taxon>Viridiplantae</taxon>
        <taxon>Streptophyta</taxon>
        <taxon>Embryophyta</taxon>
        <taxon>Tracheophyta</taxon>
        <taxon>Spermatophyta</taxon>
        <taxon>Magnoliopsida</taxon>
        <taxon>eudicotyledons</taxon>
        <taxon>Gunneridae</taxon>
        <taxon>Pentapetalae</taxon>
        <taxon>rosids</taxon>
        <taxon>fabids</taxon>
        <taxon>Malpighiales</taxon>
        <taxon>Rhizophoraceae</taxon>
        <taxon>Rhizophora</taxon>
    </lineage>
</organism>
<reference evidence="2" key="1">
    <citation type="submission" date="2018-02" db="EMBL/GenBank/DDBJ databases">
        <title>Rhizophora mucronata_Transcriptome.</title>
        <authorList>
            <person name="Meera S.P."/>
            <person name="Sreeshan A."/>
            <person name="Augustine A."/>
        </authorList>
    </citation>
    <scope>NUCLEOTIDE SEQUENCE</scope>
    <source>
        <tissue evidence="2">Leaf</tissue>
    </source>
</reference>
<proteinExistence type="predicted"/>